<feature type="transmembrane region" description="Helical" evidence="7">
    <location>
        <begin position="279"/>
        <end position="299"/>
    </location>
</feature>
<reference evidence="9 10" key="1">
    <citation type="submission" date="2014-05" db="EMBL/GenBank/DDBJ databases">
        <authorList>
            <person name="Daugherty S.C."/>
            <person name="Tallon L.J."/>
            <person name="Sadzewicz L."/>
            <person name="Kilian M."/>
            <person name="Tettelin H."/>
        </authorList>
    </citation>
    <scope>NUCLEOTIDE SEQUENCE [LARGE SCALE GENOMIC DNA]</scope>
    <source>
        <strain evidence="9 10">SK629</strain>
    </source>
</reference>
<dbReference type="AlphaFoldDB" id="A0A081Q4I1"/>
<keyword evidence="2 7" id="KW-0813">Transport</keyword>
<evidence type="ECO:0000256" key="1">
    <source>
        <dbReference type="ARBA" id="ARBA00004651"/>
    </source>
</evidence>
<dbReference type="Pfam" id="PF00528">
    <property type="entry name" value="BPD_transp_1"/>
    <property type="match status" value="1"/>
</dbReference>
<dbReference type="InterPro" id="IPR035906">
    <property type="entry name" value="MetI-like_sf"/>
</dbReference>
<evidence type="ECO:0000256" key="5">
    <source>
        <dbReference type="ARBA" id="ARBA00022989"/>
    </source>
</evidence>
<dbReference type="GO" id="GO:0055085">
    <property type="term" value="P:transmembrane transport"/>
    <property type="evidence" value="ECO:0007669"/>
    <property type="project" value="InterPro"/>
</dbReference>
<keyword evidence="3" id="KW-1003">Cell membrane</keyword>
<evidence type="ECO:0000256" key="7">
    <source>
        <dbReference type="RuleBase" id="RU363032"/>
    </source>
</evidence>
<dbReference type="InterPro" id="IPR000515">
    <property type="entry name" value="MetI-like"/>
</dbReference>
<keyword evidence="4 7" id="KW-0812">Transmembrane</keyword>
<feature type="domain" description="ABC transmembrane type-1" evidence="8">
    <location>
        <begin position="280"/>
        <end position="477"/>
    </location>
</feature>
<dbReference type="EMBL" id="JPFU01000004">
    <property type="protein sequence ID" value="KEQ37854.1"/>
    <property type="molecule type" value="Genomic_DNA"/>
</dbReference>
<dbReference type="SUPFAM" id="SSF161098">
    <property type="entry name" value="MetI-like"/>
    <property type="match status" value="1"/>
</dbReference>
<dbReference type="RefSeq" id="WP_042900319.1">
    <property type="nucleotide sequence ID" value="NZ_JPFU01000004.1"/>
</dbReference>
<dbReference type="OrthoDB" id="9773683at2"/>
<comment type="caution">
    <text evidence="9">The sequence shown here is derived from an EMBL/GenBank/DDBJ whole genome shotgun (WGS) entry which is preliminary data.</text>
</comment>
<keyword evidence="6 7" id="KW-0472">Membrane</keyword>
<evidence type="ECO:0000256" key="3">
    <source>
        <dbReference type="ARBA" id="ARBA00022475"/>
    </source>
</evidence>
<dbReference type="PANTHER" id="PTHR30465">
    <property type="entry name" value="INNER MEMBRANE ABC TRANSPORTER"/>
    <property type="match status" value="1"/>
</dbReference>
<evidence type="ECO:0000256" key="4">
    <source>
        <dbReference type="ARBA" id="ARBA00022692"/>
    </source>
</evidence>
<feature type="transmembrane region" description="Helical" evidence="7">
    <location>
        <begin position="462"/>
        <end position="485"/>
    </location>
</feature>
<feature type="transmembrane region" description="Helical" evidence="7">
    <location>
        <begin position="360"/>
        <end position="379"/>
    </location>
</feature>
<evidence type="ECO:0000313" key="9">
    <source>
        <dbReference type="EMBL" id="KEQ37854.1"/>
    </source>
</evidence>
<dbReference type="PANTHER" id="PTHR30465:SF0">
    <property type="entry name" value="OLIGOPEPTIDE TRANSPORT SYSTEM PERMEASE PROTEIN APPB"/>
    <property type="match status" value="1"/>
</dbReference>
<dbReference type="Proteomes" id="UP000028090">
    <property type="component" value="Unassembled WGS sequence"/>
</dbReference>
<accession>A0A081Q4I1</accession>
<comment type="subcellular location">
    <subcellularLocation>
        <location evidence="1 7">Cell membrane</location>
        <topology evidence="1 7">Multi-pass membrane protein</topology>
    </subcellularLocation>
</comment>
<evidence type="ECO:0000259" key="8">
    <source>
        <dbReference type="PROSITE" id="PS50928"/>
    </source>
</evidence>
<feature type="transmembrane region" description="Helical" evidence="7">
    <location>
        <begin position="12"/>
        <end position="31"/>
    </location>
</feature>
<feature type="transmembrane region" description="Helical" evidence="7">
    <location>
        <begin position="418"/>
        <end position="442"/>
    </location>
</feature>
<evidence type="ECO:0000313" key="10">
    <source>
        <dbReference type="Proteomes" id="UP000028090"/>
    </source>
</evidence>
<dbReference type="CDD" id="cd06261">
    <property type="entry name" value="TM_PBP2"/>
    <property type="match status" value="1"/>
</dbReference>
<organism evidence="9 10">
    <name type="scientific">Streptococcus mitis</name>
    <dbReference type="NCBI Taxonomy" id="28037"/>
    <lineage>
        <taxon>Bacteria</taxon>
        <taxon>Bacillati</taxon>
        <taxon>Bacillota</taxon>
        <taxon>Bacilli</taxon>
        <taxon>Lactobacillales</taxon>
        <taxon>Streptococcaceae</taxon>
        <taxon>Streptococcus</taxon>
        <taxon>Streptococcus mitis group</taxon>
    </lineage>
</organism>
<comment type="similarity">
    <text evidence="7">Belongs to the binding-protein-dependent transport system permease family.</text>
</comment>
<dbReference type="GO" id="GO:0005886">
    <property type="term" value="C:plasma membrane"/>
    <property type="evidence" value="ECO:0007669"/>
    <property type="project" value="UniProtKB-SubCell"/>
</dbReference>
<name>A0A081Q4I1_STRMT</name>
<dbReference type="PATRIC" id="fig|28037.95.peg.325"/>
<protein>
    <submittedName>
        <fullName evidence="9">Binding--dependent transport system inner membrane component family protein</fullName>
    </submittedName>
</protein>
<evidence type="ECO:0000256" key="2">
    <source>
        <dbReference type="ARBA" id="ARBA00022448"/>
    </source>
</evidence>
<keyword evidence="5 7" id="KW-1133">Transmembrane helix</keyword>
<sequence length="498" mass="55647">MKKYIFMRVLRSLVSIFLVTTLTYTIIYTMVPRKLIFKQDTNYNKIATTADKRDNYENTVYERMGYIEYYDTKELQEKASQMDSSVTVEANDTNKAIYEKYIKQIGHGWTLGEFTESGQFYATREIPIFERVFKFYANLIDIDHTNKIQDPENPDLKRYLRFENDPAIGWSLVGSGTKHKYLLYFNSQFPFVHQNFVNINLGDSYPTYANSPVLQVITQGQGQTKTGQVQFPTGKKTSSVNIYSRTYKSPSQADSREVANYGKDDPYTATESNYQYPSMIASSAVVGLIGLVISYAIAVPLGSAMARFKNTWIDSFSTGALTFLMALPTIALVYIVRLAGSSIGLPDSFPILGAGDWRSYVLPAVILGLLGAPGTAIWIRRYMIDLQSQDFVRFARAKGLSEKEISNKHIFKNAMVPLVSGIPGAVIGVIGGATLTETVFAFPGMGKMLIDSVKASNNSMVVGLVFIFTCISIFSLLLGDIWMTIIDPRIKLTEKGGK</sequence>
<dbReference type="Gene3D" id="1.10.3720.10">
    <property type="entry name" value="MetI-like"/>
    <property type="match status" value="1"/>
</dbReference>
<evidence type="ECO:0000256" key="6">
    <source>
        <dbReference type="ARBA" id="ARBA00023136"/>
    </source>
</evidence>
<gene>
    <name evidence="9" type="ORF">SK629_0365</name>
</gene>
<dbReference type="PROSITE" id="PS50928">
    <property type="entry name" value="ABC_TM1"/>
    <property type="match status" value="1"/>
</dbReference>
<feature type="transmembrane region" description="Helical" evidence="7">
    <location>
        <begin position="320"/>
        <end position="340"/>
    </location>
</feature>
<proteinExistence type="inferred from homology"/>